<dbReference type="STRING" id="554065.E1ZNI0"/>
<feature type="transmembrane region" description="Helical" evidence="5">
    <location>
        <begin position="849"/>
        <end position="875"/>
    </location>
</feature>
<evidence type="ECO:0000256" key="3">
    <source>
        <dbReference type="ARBA" id="ARBA00023242"/>
    </source>
</evidence>
<dbReference type="KEGG" id="cvr:CHLNCDRAFT_138668"/>
<dbReference type="RefSeq" id="XP_005844711.1">
    <property type="nucleotide sequence ID" value="XM_005844649.1"/>
</dbReference>
<dbReference type="InterPro" id="IPR059141">
    <property type="entry name" value="Beta-prop_Nup120_160"/>
</dbReference>
<keyword evidence="5" id="KW-0812">Transmembrane</keyword>
<dbReference type="GeneID" id="17352143"/>
<protein>
    <submittedName>
        <fullName evidence="8">Uncharacterized protein</fullName>
    </submittedName>
</protein>
<keyword evidence="9" id="KW-1185">Reference proteome</keyword>
<keyword evidence="5" id="KW-1133">Transmembrane helix</keyword>
<feature type="domain" description="Nucleoporin Nup120/160 beta-propeller" evidence="6">
    <location>
        <begin position="54"/>
        <end position="536"/>
    </location>
</feature>
<comment type="subcellular location">
    <subcellularLocation>
        <location evidence="1">Nucleus</location>
    </subcellularLocation>
</comment>
<evidence type="ECO:0000259" key="6">
    <source>
        <dbReference type="Pfam" id="PF11715"/>
    </source>
</evidence>
<dbReference type="EMBL" id="GL433855">
    <property type="protein sequence ID" value="EFN52609.1"/>
    <property type="molecule type" value="Genomic_DNA"/>
</dbReference>
<keyword evidence="5" id="KW-0472">Membrane</keyword>
<evidence type="ECO:0000256" key="5">
    <source>
        <dbReference type="SAM" id="Phobius"/>
    </source>
</evidence>
<reference evidence="8 9" key="1">
    <citation type="journal article" date="2010" name="Plant Cell">
        <title>The Chlorella variabilis NC64A genome reveals adaptation to photosymbiosis, coevolution with viruses, and cryptic sex.</title>
        <authorList>
            <person name="Blanc G."/>
            <person name="Duncan G."/>
            <person name="Agarkova I."/>
            <person name="Borodovsky M."/>
            <person name="Gurnon J."/>
            <person name="Kuo A."/>
            <person name="Lindquist E."/>
            <person name="Lucas S."/>
            <person name="Pangilinan J."/>
            <person name="Polle J."/>
            <person name="Salamov A."/>
            <person name="Terry A."/>
            <person name="Yamada T."/>
            <person name="Dunigan D.D."/>
            <person name="Grigoriev I.V."/>
            <person name="Claverie J.M."/>
            <person name="Van Etten J.L."/>
        </authorList>
    </citation>
    <scope>NUCLEOTIDE SEQUENCE [LARGE SCALE GENOMIC DNA]</scope>
    <source>
        <strain evidence="8 9">NC64A</strain>
    </source>
</reference>
<dbReference type="Pfam" id="PF11715">
    <property type="entry name" value="Beta-prop_Nup120_160"/>
    <property type="match status" value="1"/>
</dbReference>
<dbReference type="InterPro" id="IPR056535">
    <property type="entry name" value="TPR_NUP160_M"/>
</dbReference>
<evidence type="ECO:0000313" key="9">
    <source>
        <dbReference type="Proteomes" id="UP000008141"/>
    </source>
</evidence>
<evidence type="ECO:0000256" key="4">
    <source>
        <dbReference type="SAM" id="MobiDB-lite"/>
    </source>
</evidence>
<dbReference type="OrthoDB" id="514940at2759"/>
<evidence type="ECO:0000259" key="7">
    <source>
        <dbReference type="Pfam" id="PF23354"/>
    </source>
</evidence>
<dbReference type="InterPro" id="IPR021717">
    <property type="entry name" value="Nucleoporin_Nup160"/>
</dbReference>
<organism evidence="9">
    <name type="scientific">Chlorella variabilis</name>
    <name type="common">Green alga</name>
    <dbReference type="NCBI Taxonomy" id="554065"/>
    <lineage>
        <taxon>Eukaryota</taxon>
        <taxon>Viridiplantae</taxon>
        <taxon>Chlorophyta</taxon>
        <taxon>core chlorophytes</taxon>
        <taxon>Trebouxiophyceae</taxon>
        <taxon>Chlorellales</taxon>
        <taxon>Chlorellaceae</taxon>
        <taxon>Chlorella clade</taxon>
        <taxon>Chlorella</taxon>
    </lineage>
</organism>
<dbReference type="GO" id="GO:0005643">
    <property type="term" value="C:nuclear pore"/>
    <property type="evidence" value="ECO:0007669"/>
    <property type="project" value="TreeGrafter"/>
</dbReference>
<dbReference type="OMA" id="DWLESFA"/>
<dbReference type="PANTHER" id="PTHR21286:SF0">
    <property type="entry name" value="NUCLEAR PORE COMPLEX PROTEIN NUP160"/>
    <property type="match status" value="1"/>
</dbReference>
<accession>E1ZNI0</accession>
<dbReference type="InParanoid" id="E1ZNI0"/>
<evidence type="ECO:0000256" key="1">
    <source>
        <dbReference type="ARBA" id="ARBA00004123"/>
    </source>
</evidence>
<dbReference type="PANTHER" id="PTHR21286">
    <property type="entry name" value="NUCLEAR PORE COMPLEX PROTEIN NUP160"/>
    <property type="match status" value="1"/>
</dbReference>
<dbReference type="Proteomes" id="UP000008141">
    <property type="component" value="Unassembled WGS sequence"/>
</dbReference>
<dbReference type="Pfam" id="PF23354">
    <property type="entry name" value="TPR_NUP160_120_M"/>
    <property type="match status" value="1"/>
</dbReference>
<keyword evidence="2" id="KW-0813">Transport</keyword>
<evidence type="ECO:0000256" key="2">
    <source>
        <dbReference type="ARBA" id="ARBA00022448"/>
    </source>
</evidence>
<dbReference type="eggNOG" id="KOG4521">
    <property type="taxonomic scope" value="Eukaryota"/>
</dbReference>
<feature type="transmembrane region" description="Helical" evidence="5">
    <location>
        <begin position="887"/>
        <end position="907"/>
    </location>
</feature>
<proteinExistence type="predicted"/>
<keyword evidence="3" id="KW-0539">Nucleus</keyword>
<gene>
    <name evidence="8" type="ORF">CHLNCDRAFT_138668</name>
</gene>
<dbReference type="GO" id="GO:0017056">
    <property type="term" value="F:structural constituent of nuclear pore"/>
    <property type="evidence" value="ECO:0007669"/>
    <property type="project" value="TreeGrafter"/>
</dbReference>
<evidence type="ECO:0000313" key="8">
    <source>
        <dbReference type="EMBL" id="EFN52609.1"/>
    </source>
</evidence>
<name>E1ZNI0_CHLVA</name>
<sequence>MAVEVPLCLVEQLAPILEVGVDGESPACFQFKPLAEGTARAGKSEVHQNSSASRCLVWQLEGGAPSQLRLQEVSVCEERREGGARLRFAAPLLPAVSCTESAQHGGTLVAVVSADGALHTIRHSSSQAAGGASLLRQLQAPGAVTSVPLAPLFQRAGEPTALLEVGGVVCVGTQEGNLVCLPAGSTDAADAFVLAPTSGFGKMLGGFFGRPTGQAVRQLLELRFMDRRLLAAIHEGGQLRLWDLPTRRLVHSADLLPASMSGEWVPTLARLTAEPLDASTSILLVYFSPSEEASPEAGMLTTYEVFLEQRGEGAYKASQPAGPRRGPGVLVELGPRLQGSVHRLHDLVLENVALHTVGAWLLYEDAQGRRRVDCVSLAFQGGAPESATQVTLLEEQLLDGCQAGQAVQVAGEAWRALEAQLNGGATPALGPAALAAACADAVVAPGRLSRPALLAALGLLGSRVEAEEVAQADLAELKEQLPRWVAATAQPAGPIGGTAGGALSGVLAKWTAFQEAYAAAWQLQHAPVALLQVPPQGEPHSLLVARQGGMFSVLRGAAAPELALHDELPPAWQAAAEEELLWACMREGLDLSATVLPAVVRSVAGGTVGAPPAAAAGGGRLGFPGGGGGGGGDARAVWRAACRRLPLQLARLCGGEGAGFVAAAAAALSALGVDWRDASRVRSPLAAVTGPIRTAALGTLAQARAAARQASQARSMPARRLPRAACHASLPAGGAEPVSWAQLQAVGQLALLLRYALWSHSMALWSLAPEDAQRLESALLPRALGLLRAAAVAYWAAVTPAPEPGSGSAAGLDPADMVVALRIGDGGGGAAAAAGARLPLAPMPAPMPALLLALLGLLLLLLPVLLLLLLHGCAAAAKRARVSKGQVSYVAGLLLAACVSSQDLHVVRDLPDLQRVSLLLSQRLLCLSPSPLHAAAPGAALHLPRGGGGGGQPGGGRQTSPDDLAVQVAAELFAGRHTAQLAALQRLLPPDTQDMRLLFFRACSRARQIGLAASPEEQRRLEEESCSLFFRVAAVYAQPDAFPGQAAAVGRCVQQLLADAGAAAAGPQARDGGAVKEDGPQAAELRYYEALTTMYERMGRYGAAARCALAAARQVAAAMPRPEQLAARAQAQGRLWTQVFSCMLESGRYEEAYVALLSNEVAEVQLDCLHRLVACLCAAPRGVELLCRLPFAQNLALVRGGRQAWVPMLEEVVGSLGRRAAQLDLRASPQPYKVLADFHICRSNYQAAAGAMLAYARRLVQERPDEPALLAEAEHALAAAVSCLSLVERQHAWVADPAAAEGPEDEDGEGAPPVLTLGALRREYAVVRGHAALAAAMPGGERGTALLAGGGARAGGDAARGEGAEAVLSQLLALGLHDAAFQLAEAAFVGSQLTRALERCFASLAAACVACQLALGSPSACSAAAGVGSPAALLSPGGDDMDTDEAAGAGAAASGGGGDGGAAAAAAEWRRLKDWLHRHEGGEHRFRLHLVILDALLSGEPAFMLPPWLMAAFRVRRRAARLLLLPARTLRAGAPGADLGGALRVLMRHERLRDAAQLAARHLQHALTSVPSVGMSRTAQVYFPQAQLDELVARLGGAGGEGLAREREQVAELLRRVRGAARGQTDVIQQLYAH</sequence>
<feature type="region of interest" description="Disordered" evidence="4">
    <location>
        <begin position="1435"/>
        <end position="1459"/>
    </location>
</feature>
<feature type="domain" description="NUP160 middle TPR" evidence="7">
    <location>
        <begin position="1079"/>
        <end position="1286"/>
    </location>
</feature>